<evidence type="ECO:0000313" key="2">
    <source>
        <dbReference type="EMBL" id="MBN9412412.1"/>
    </source>
</evidence>
<organism evidence="2 3">
    <name type="scientific">Candidatus Paracaedimonas acanthamoebae</name>
    <dbReference type="NCBI Taxonomy" id="244581"/>
    <lineage>
        <taxon>Bacteria</taxon>
        <taxon>Pseudomonadati</taxon>
        <taxon>Pseudomonadota</taxon>
        <taxon>Alphaproteobacteria</taxon>
        <taxon>Holosporales</taxon>
        <taxon>Caedimonadaceae</taxon>
        <taxon>Candidatus Paracaedimonas</taxon>
    </lineage>
</organism>
<dbReference type="CDD" id="cd00487">
    <property type="entry name" value="Pep_deformylase"/>
    <property type="match status" value="1"/>
</dbReference>
<dbReference type="InterPro" id="IPR023635">
    <property type="entry name" value="Peptide_deformylase"/>
</dbReference>
<dbReference type="SUPFAM" id="SSF56420">
    <property type="entry name" value="Peptide deformylase"/>
    <property type="match status" value="1"/>
</dbReference>
<dbReference type="Pfam" id="PF01327">
    <property type="entry name" value="Pep_deformylase"/>
    <property type="match status" value="1"/>
</dbReference>
<dbReference type="EMBL" id="JAFKGL010000010">
    <property type="protein sequence ID" value="MBN9412412.1"/>
    <property type="molecule type" value="Genomic_DNA"/>
</dbReference>
<evidence type="ECO:0000313" key="3">
    <source>
        <dbReference type="Proteomes" id="UP000664414"/>
    </source>
</evidence>
<evidence type="ECO:0000256" key="1">
    <source>
        <dbReference type="ARBA" id="ARBA00010759"/>
    </source>
</evidence>
<sequence>MGAAGLAAPQVGVSKPVTVYQVPENALKWREDVVHLVPLTVLINPSYEPVEKSGKTLDWEGCFSGKKYYGKIWRYKEINYKGKDINGDEIEGTARGFLARLLQHEIDHCHNKMCVHSYDSNFPQGTQVDLTLLRMEEMTKKKQALGLSADDFFPLMPLAENNSKPHET</sequence>
<dbReference type="PRINTS" id="PR01576">
    <property type="entry name" value="PDEFORMYLASE"/>
</dbReference>
<dbReference type="AlphaFoldDB" id="A0A8J7PIH1"/>
<gene>
    <name evidence="2" type="ORF">J0H12_00600</name>
</gene>
<name>A0A8J7PIH1_9PROT</name>
<proteinExistence type="inferred from homology"/>
<dbReference type="PANTHER" id="PTHR10458">
    <property type="entry name" value="PEPTIDE DEFORMYLASE"/>
    <property type="match status" value="1"/>
</dbReference>
<reference evidence="2" key="1">
    <citation type="submission" date="2021-02" db="EMBL/GenBank/DDBJ databases">
        <title>Thiocyanate and organic carbon inputs drive convergent selection for specific autotrophic Afipia and Thiobacillus strains within complex microbiomes.</title>
        <authorList>
            <person name="Huddy R.J."/>
            <person name="Sachdeva R."/>
            <person name="Kadzinga F."/>
            <person name="Kantor R.S."/>
            <person name="Harrison S.T.L."/>
            <person name="Banfield J.F."/>
        </authorList>
    </citation>
    <scope>NUCLEOTIDE SEQUENCE</scope>
    <source>
        <strain evidence="2">SCN18_10_11_15_R4_P_38_20</strain>
    </source>
</reference>
<dbReference type="GO" id="GO:0042586">
    <property type="term" value="F:peptide deformylase activity"/>
    <property type="evidence" value="ECO:0007669"/>
    <property type="project" value="InterPro"/>
</dbReference>
<dbReference type="PANTHER" id="PTHR10458:SF22">
    <property type="entry name" value="PEPTIDE DEFORMYLASE"/>
    <property type="match status" value="1"/>
</dbReference>
<dbReference type="Gene3D" id="3.90.45.10">
    <property type="entry name" value="Peptide deformylase"/>
    <property type="match status" value="1"/>
</dbReference>
<accession>A0A8J7PIH1</accession>
<protein>
    <submittedName>
        <fullName evidence="2">Peptide deformylase</fullName>
    </submittedName>
</protein>
<comment type="similarity">
    <text evidence="1">Belongs to the polypeptide deformylase family.</text>
</comment>
<dbReference type="InterPro" id="IPR036821">
    <property type="entry name" value="Peptide_deformylase_sf"/>
</dbReference>
<dbReference type="Proteomes" id="UP000664414">
    <property type="component" value="Unassembled WGS sequence"/>
</dbReference>
<comment type="caution">
    <text evidence="2">The sequence shown here is derived from an EMBL/GenBank/DDBJ whole genome shotgun (WGS) entry which is preliminary data.</text>
</comment>